<protein>
    <recommendedName>
        <fullName evidence="16">DNA helicase RecQ</fullName>
        <ecNumber evidence="16">5.6.2.4</ecNumber>
    </recommendedName>
</protein>
<dbReference type="FunFam" id="1.10.150.80:FF:000002">
    <property type="entry name" value="ATP-dependent DNA helicase RecQ"/>
    <property type="match status" value="1"/>
</dbReference>
<evidence type="ECO:0000256" key="2">
    <source>
        <dbReference type="ARBA" id="ARBA00001947"/>
    </source>
</evidence>
<evidence type="ECO:0000259" key="18">
    <source>
        <dbReference type="PROSITE" id="PS50967"/>
    </source>
</evidence>
<dbReference type="Pfam" id="PF09382">
    <property type="entry name" value="RQC"/>
    <property type="match status" value="1"/>
</dbReference>
<keyword evidence="14" id="KW-0413">Isomerase</keyword>
<evidence type="ECO:0000313" key="21">
    <source>
        <dbReference type="EMBL" id="KRK89507.1"/>
    </source>
</evidence>
<dbReference type="InterPro" id="IPR001650">
    <property type="entry name" value="Helicase_C-like"/>
</dbReference>
<keyword evidence="7" id="KW-0378">Hydrolase</keyword>
<keyword evidence="17" id="KW-0175">Coiled coil</keyword>
<dbReference type="Pfam" id="PF00570">
    <property type="entry name" value="HRDC"/>
    <property type="match status" value="1"/>
</dbReference>
<dbReference type="InterPro" id="IPR010997">
    <property type="entry name" value="HRDC-like_sf"/>
</dbReference>
<evidence type="ECO:0000259" key="20">
    <source>
        <dbReference type="PROSITE" id="PS51194"/>
    </source>
</evidence>
<dbReference type="Gene3D" id="1.10.10.10">
    <property type="entry name" value="Winged helix-like DNA-binding domain superfamily/Winged helix DNA-binding domain"/>
    <property type="match status" value="1"/>
</dbReference>
<dbReference type="PATRIC" id="fig|1423808.3.peg.1102"/>
<comment type="caution">
    <text evidence="21">The sequence shown here is derived from an EMBL/GenBank/DDBJ whole genome shotgun (WGS) entry which is preliminary data.</text>
</comment>
<accession>A0A0R1L719</accession>
<dbReference type="CDD" id="cd17920">
    <property type="entry name" value="DEXHc_RecQ"/>
    <property type="match status" value="1"/>
</dbReference>
<dbReference type="PANTHER" id="PTHR13710">
    <property type="entry name" value="DNA HELICASE RECQ FAMILY MEMBER"/>
    <property type="match status" value="1"/>
</dbReference>
<evidence type="ECO:0000256" key="14">
    <source>
        <dbReference type="ARBA" id="ARBA00023235"/>
    </source>
</evidence>
<dbReference type="InterPro" id="IPR027417">
    <property type="entry name" value="P-loop_NTPase"/>
</dbReference>
<dbReference type="SMART" id="SM00490">
    <property type="entry name" value="HELICc"/>
    <property type="match status" value="1"/>
</dbReference>
<dbReference type="GO" id="GO:0030894">
    <property type="term" value="C:replisome"/>
    <property type="evidence" value="ECO:0007669"/>
    <property type="project" value="TreeGrafter"/>
</dbReference>
<evidence type="ECO:0000256" key="12">
    <source>
        <dbReference type="ARBA" id="ARBA00023172"/>
    </source>
</evidence>
<dbReference type="SUPFAM" id="SSF46785">
    <property type="entry name" value="Winged helix' DNA-binding domain"/>
    <property type="match status" value="1"/>
</dbReference>
<dbReference type="GO" id="GO:0016787">
    <property type="term" value="F:hydrolase activity"/>
    <property type="evidence" value="ECO:0007669"/>
    <property type="project" value="UniProtKB-KW"/>
</dbReference>
<evidence type="ECO:0000256" key="6">
    <source>
        <dbReference type="ARBA" id="ARBA00022763"/>
    </source>
</evidence>
<evidence type="ECO:0000256" key="1">
    <source>
        <dbReference type="ARBA" id="ARBA00001946"/>
    </source>
</evidence>
<dbReference type="GO" id="GO:0006310">
    <property type="term" value="P:DNA recombination"/>
    <property type="evidence" value="ECO:0007669"/>
    <property type="project" value="UniProtKB-UniRule"/>
</dbReference>
<dbReference type="GO" id="GO:0005524">
    <property type="term" value="F:ATP binding"/>
    <property type="evidence" value="ECO:0007669"/>
    <property type="project" value="UniProtKB-KW"/>
</dbReference>
<feature type="coiled-coil region" evidence="17">
    <location>
        <begin position="514"/>
        <end position="541"/>
    </location>
</feature>
<evidence type="ECO:0000313" key="22">
    <source>
        <dbReference type="Proteomes" id="UP000051581"/>
    </source>
</evidence>
<proteinExistence type="inferred from homology"/>
<dbReference type="FunFam" id="3.40.50.300:FF:001389">
    <property type="entry name" value="ATP-dependent DNA helicase RecQ"/>
    <property type="match status" value="1"/>
</dbReference>
<dbReference type="PROSITE" id="PS51194">
    <property type="entry name" value="HELICASE_CTER"/>
    <property type="match status" value="1"/>
</dbReference>
<dbReference type="InterPro" id="IPR014001">
    <property type="entry name" value="Helicase_ATP-bd"/>
</dbReference>
<keyword evidence="9" id="KW-0862">Zinc</keyword>
<evidence type="ECO:0000256" key="16">
    <source>
        <dbReference type="NCBIfam" id="TIGR01389"/>
    </source>
</evidence>
<dbReference type="GO" id="GO:0005737">
    <property type="term" value="C:cytoplasm"/>
    <property type="evidence" value="ECO:0007669"/>
    <property type="project" value="TreeGrafter"/>
</dbReference>
<dbReference type="Gene3D" id="1.10.150.80">
    <property type="entry name" value="HRDC domain"/>
    <property type="match status" value="1"/>
</dbReference>
<dbReference type="InterPro" id="IPR044876">
    <property type="entry name" value="HRDC_dom_sf"/>
</dbReference>
<reference evidence="21 22" key="1">
    <citation type="journal article" date="2015" name="Genome Announc.">
        <title>Expanding the biotechnology potential of lactobacilli through comparative genomics of 213 strains and associated genera.</title>
        <authorList>
            <person name="Sun Z."/>
            <person name="Harris H.M."/>
            <person name="McCann A."/>
            <person name="Guo C."/>
            <person name="Argimon S."/>
            <person name="Zhang W."/>
            <person name="Yang X."/>
            <person name="Jeffery I.B."/>
            <person name="Cooney J.C."/>
            <person name="Kagawa T.F."/>
            <person name="Liu W."/>
            <person name="Song Y."/>
            <person name="Salvetti E."/>
            <person name="Wrobel A."/>
            <person name="Rasinkangas P."/>
            <person name="Parkhill J."/>
            <person name="Rea M.C."/>
            <person name="O'Sullivan O."/>
            <person name="Ritari J."/>
            <person name="Douillard F.P."/>
            <person name="Paul Ross R."/>
            <person name="Yang R."/>
            <person name="Briner A.E."/>
            <person name="Felis G.E."/>
            <person name="de Vos W.M."/>
            <person name="Barrangou R."/>
            <person name="Klaenhammer T.R."/>
            <person name="Caufield P.W."/>
            <person name="Cui Y."/>
            <person name="Zhang H."/>
            <person name="O'Toole P.W."/>
        </authorList>
    </citation>
    <scope>NUCLEOTIDE SEQUENCE [LARGE SCALE GENOMIC DNA]</scope>
    <source>
        <strain evidence="21 22">DSM 19904</strain>
    </source>
</reference>
<dbReference type="PROSITE" id="PS51192">
    <property type="entry name" value="HELICASE_ATP_BIND_1"/>
    <property type="match status" value="1"/>
</dbReference>
<keyword evidence="5" id="KW-0547">Nucleotide-binding</keyword>
<dbReference type="Pfam" id="PF00271">
    <property type="entry name" value="Helicase_C"/>
    <property type="match status" value="1"/>
</dbReference>
<dbReference type="SMART" id="SM00487">
    <property type="entry name" value="DEXDc"/>
    <property type="match status" value="1"/>
</dbReference>
<keyword evidence="11" id="KW-0238">DNA-binding</keyword>
<dbReference type="AlphaFoldDB" id="A0A0R1L719"/>
<dbReference type="GO" id="GO:0003677">
    <property type="term" value="F:DNA binding"/>
    <property type="evidence" value="ECO:0007669"/>
    <property type="project" value="UniProtKB-KW"/>
</dbReference>
<name>A0A0R1L719_9LACO</name>
<dbReference type="NCBIfam" id="TIGR00614">
    <property type="entry name" value="recQ_fam"/>
    <property type="match status" value="1"/>
</dbReference>
<dbReference type="Pfam" id="PF00270">
    <property type="entry name" value="DEAD"/>
    <property type="match status" value="1"/>
</dbReference>
<dbReference type="SUPFAM" id="SSF52540">
    <property type="entry name" value="P-loop containing nucleoside triphosphate hydrolases"/>
    <property type="match status" value="1"/>
</dbReference>
<evidence type="ECO:0000256" key="8">
    <source>
        <dbReference type="ARBA" id="ARBA00022806"/>
    </source>
</evidence>
<feature type="domain" description="HRDC" evidence="18">
    <location>
        <begin position="518"/>
        <end position="598"/>
    </location>
</feature>
<dbReference type="InterPro" id="IPR036390">
    <property type="entry name" value="WH_DNA-bd_sf"/>
</dbReference>
<dbReference type="PANTHER" id="PTHR13710:SF105">
    <property type="entry name" value="ATP-DEPENDENT DNA HELICASE Q1"/>
    <property type="match status" value="1"/>
</dbReference>
<organism evidence="21 22">
    <name type="scientific">Lentilactobacillus sunkii DSM 19904</name>
    <dbReference type="NCBI Taxonomy" id="1423808"/>
    <lineage>
        <taxon>Bacteria</taxon>
        <taxon>Bacillati</taxon>
        <taxon>Bacillota</taxon>
        <taxon>Bacilli</taxon>
        <taxon>Lactobacillales</taxon>
        <taxon>Lactobacillaceae</taxon>
        <taxon>Lentilactobacillus</taxon>
    </lineage>
</organism>
<evidence type="ECO:0000256" key="5">
    <source>
        <dbReference type="ARBA" id="ARBA00022741"/>
    </source>
</evidence>
<dbReference type="SUPFAM" id="SSF47819">
    <property type="entry name" value="HRDC-like"/>
    <property type="match status" value="1"/>
</dbReference>
<dbReference type="InterPro" id="IPR004589">
    <property type="entry name" value="DNA_helicase_ATP-dep_RecQ"/>
</dbReference>
<dbReference type="InterPro" id="IPR011545">
    <property type="entry name" value="DEAD/DEAH_box_helicase_dom"/>
</dbReference>
<dbReference type="Gene3D" id="3.40.50.300">
    <property type="entry name" value="P-loop containing nucleotide triphosphate hydrolases"/>
    <property type="match status" value="2"/>
</dbReference>
<keyword evidence="22" id="KW-1185">Reference proteome</keyword>
<dbReference type="GO" id="GO:0043590">
    <property type="term" value="C:bacterial nucleoid"/>
    <property type="evidence" value="ECO:0007669"/>
    <property type="project" value="TreeGrafter"/>
</dbReference>
<dbReference type="InterPro" id="IPR018982">
    <property type="entry name" value="RQC_domain"/>
</dbReference>
<comment type="catalytic activity">
    <reaction evidence="15">
        <text>Couples ATP hydrolysis with the unwinding of duplex DNA by translocating in the 3'-5' direction.</text>
        <dbReference type="EC" id="5.6.2.4"/>
    </reaction>
</comment>
<dbReference type="InterPro" id="IPR002121">
    <property type="entry name" value="HRDC_dom"/>
</dbReference>
<evidence type="ECO:0000256" key="4">
    <source>
        <dbReference type="ARBA" id="ARBA00022723"/>
    </source>
</evidence>
<dbReference type="InterPro" id="IPR032284">
    <property type="entry name" value="RecQ_Zn-bd"/>
</dbReference>
<dbReference type="EC" id="5.6.2.4" evidence="16"/>
<keyword evidence="13" id="KW-0234">DNA repair</keyword>
<keyword evidence="12" id="KW-0233">DNA recombination</keyword>
<keyword evidence="10" id="KW-0067">ATP-binding</keyword>
<comment type="similarity">
    <text evidence="3">Belongs to the helicase family. RecQ subfamily.</text>
</comment>
<evidence type="ECO:0000256" key="7">
    <source>
        <dbReference type="ARBA" id="ARBA00022801"/>
    </source>
</evidence>
<evidence type="ECO:0000256" key="13">
    <source>
        <dbReference type="ARBA" id="ARBA00023204"/>
    </source>
</evidence>
<keyword evidence="6" id="KW-0227">DNA damage</keyword>
<dbReference type="InterPro" id="IPR036388">
    <property type="entry name" value="WH-like_DNA-bd_sf"/>
</dbReference>
<evidence type="ECO:0000256" key="15">
    <source>
        <dbReference type="ARBA" id="ARBA00034617"/>
    </source>
</evidence>
<evidence type="ECO:0000256" key="10">
    <source>
        <dbReference type="ARBA" id="ARBA00022840"/>
    </source>
</evidence>
<dbReference type="Pfam" id="PF16124">
    <property type="entry name" value="RecQ_Zn_bind"/>
    <property type="match status" value="1"/>
</dbReference>
<dbReference type="PROSITE" id="PS50967">
    <property type="entry name" value="HRDC"/>
    <property type="match status" value="1"/>
</dbReference>
<feature type="domain" description="Helicase C-terminal" evidence="20">
    <location>
        <begin position="224"/>
        <end position="368"/>
    </location>
</feature>
<dbReference type="InterPro" id="IPR006293">
    <property type="entry name" value="DNA_helicase_ATP-dep_RecQ_bac"/>
</dbReference>
<dbReference type="NCBIfam" id="TIGR01389">
    <property type="entry name" value="recQ"/>
    <property type="match status" value="1"/>
</dbReference>
<dbReference type="GO" id="GO:0006281">
    <property type="term" value="P:DNA repair"/>
    <property type="evidence" value="ECO:0007669"/>
    <property type="project" value="UniProtKB-KW"/>
</dbReference>
<comment type="cofactor">
    <cofactor evidence="2">
        <name>Zn(2+)</name>
        <dbReference type="ChEBI" id="CHEBI:29105"/>
    </cofactor>
</comment>
<dbReference type="GO" id="GO:0009432">
    <property type="term" value="P:SOS response"/>
    <property type="evidence" value="ECO:0007669"/>
    <property type="project" value="UniProtKB-UniRule"/>
</dbReference>
<dbReference type="GO" id="GO:0046872">
    <property type="term" value="F:metal ion binding"/>
    <property type="evidence" value="ECO:0007669"/>
    <property type="project" value="UniProtKB-KW"/>
</dbReference>
<evidence type="ECO:0000256" key="9">
    <source>
        <dbReference type="ARBA" id="ARBA00022833"/>
    </source>
</evidence>
<evidence type="ECO:0000256" key="3">
    <source>
        <dbReference type="ARBA" id="ARBA00005446"/>
    </source>
</evidence>
<feature type="domain" description="Helicase ATP-binding" evidence="19">
    <location>
        <begin position="34"/>
        <end position="202"/>
    </location>
</feature>
<keyword evidence="8 21" id="KW-0347">Helicase</keyword>
<dbReference type="EMBL" id="AZEA01000002">
    <property type="protein sequence ID" value="KRK89507.1"/>
    <property type="molecule type" value="Genomic_DNA"/>
</dbReference>
<sequence length="601" mass="67822">MIIRKKRTDEMTPQELLKTKFGYDSFRPGQQAVIDDIMAHKNVLTIMPTGGGKSLCYQIPAMLEEGLTLVVSPLIALMKDQVDGLNENGIPATFINSSLDFDEIDDRFVQARNGDVKLLYVSPERLDSGAFSRLAGLPIDLVAVDEAHCISQWGHDFRPSYLALTERLHELPSNPTIVALTATATPQVADDIKQRLHINEEVKTGFERDNLAFKVIKGQDSDKYLLDYLKLNSSESGIIYASTRKEVERLTKLLKKHEFSVTMYHGGMRKEQRRENQDDFLYDRALIMVATNAFGMGIDKSNVRFVIHDSVPGSLEEYYQEAGRAGRDGLPSEAILLFKLRDVQTQHFFIDQSERDDESKRRAYKKLQIMTQYANTQQCLQQFILQYFGDEGPTCGRCSNCLDTRESQDITVDTQKVLSCVLRMKERFGKSLVAQVLTGSKVQKIRQFHFDDLSTYGIMKGMHQKDVVGLIDYLTATGYLTASGGQFPVLKVTALGADVLQGKEKVSRKISIKATKALSENDDLFEALRQLRRELAEKQGVPPFVIFSDKTLHEMSAVMPTNDSQMLDVKGVGENKLDKYGEQFLDVISNYQEQQKTEVKA</sequence>
<dbReference type="GO" id="GO:0043138">
    <property type="term" value="F:3'-5' DNA helicase activity"/>
    <property type="evidence" value="ECO:0007669"/>
    <property type="project" value="UniProtKB-EC"/>
</dbReference>
<keyword evidence="4" id="KW-0479">Metal-binding</keyword>
<evidence type="ECO:0000259" key="19">
    <source>
        <dbReference type="PROSITE" id="PS51192"/>
    </source>
</evidence>
<dbReference type="SMART" id="SM00341">
    <property type="entry name" value="HRDC"/>
    <property type="match status" value="1"/>
</dbReference>
<gene>
    <name evidence="21" type="ORF">FD17_GL001092</name>
</gene>
<dbReference type="GO" id="GO:0006260">
    <property type="term" value="P:DNA replication"/>
    <property type="evidence" value="ECO:0007669"/>
    <property type="project" value="InterPro"/>
</dbReference>
<evidence type="ECO:0000256" key="11">
    <source>
        <dbReference type="ARBA" id="ARBA00023125"/>
    </source>
</evidence>
<dbReference type="SMART" id="SM00956">
    <property type="entry name" value="RQC"/>
    <property type="match status" value="1"/>
</dbReference>
<dbReference type="GO" id="GO:0009378">
    <property type="term" value="F:four-way junction helicase activity"/>
    <property type="evidence" value="ECO:0007669"/>
    <property type="project" value="TreeGrafter"/>
</dbReference>
<dbReference type="Proteomes" id="UP000051581">
    <property type="component" value="Unassembled WGS sequence"/>
</dbReference>
<evidence type="ECO:0000256" key="17">
    <source>
        <dbReference type="SAM" id="Coils"/>
    </source>
</evidence>
<comment type="cofactor">
    <cofactor evidence="1">
        <name>Mg(2+)</name>
        <dbReference type="ChEBI" id="CHEBI:18420"/>
    </cofactor>
</comment>